<feature type="transmembrane region" description="Helical" evidence="1">
    <location>
        <begin position="292"/>
        <end position="323"/>
    </location>
</feature>
<dbReference type="RefSeq" id="XP_022257205.1">
    <property type="nucleotide sequence ID" value="XM_022401497.1"/>
</dbReference>
<dbReference type="RefSeq" id="XP_022257206.1">
    <property type="nucleotide sequence ID" value="XM_022401498.1"/>
</dbReference>
<dbReference type="PANTHER" id="PTHR20992">
    <property type="entry name" value="AT15442P-RELATED"/>
    <property type="match status" value="1"/>
</dbReference>
<dbReference type="GeneID" id="106472976"/>
<feature type="transmembrane region" description="Helical" evidence="1">
    <location>
        <begin position="140"/>
        <end position="165"/>
    </location>
</feature>
<keyword evidence="1" id="KW-0812">Transmembrane</keyword>
<organism evidence="2 4">
    <name type="scientific">Limulus polyphemus</name>
    <name type="common">Atlantic horseshoe crab</name>
    <dbReference type="NCBI Taxonomy" id="6850"/>
    <lineage>
        <taxon>Eukaryota</taxon>
        <taxon>Metazoa</taxon>
        <taxon>Ecdysozoa</taxon>
        <taxon>Arthropoda</taxon>
        <taxon>Chelicerata</taxon>
        <taxon>Merostomata</taxon>
        <taxon>Xiphosura</taxon>
        <taxon>Limulidae</taxon>
        <taxon>Limulus</taxon>
    </lineage>
</organism>
<proteinExistence type="predicted"/>
<sequence>MNAVWNSNPTNDFVQIYFPCESGKKADEVIGFLRSRGVGVKDGSFVGSVPCSVYYHHHSLVDEFCKKSTAGENKTLLSSGLSEFWKIQEKFLKSITSTLTVTQVVEGLRESSRLSFDYVMFVILASVLASLGLLEDSSVIMVSSMLLSPLMDPIAAGTFGFIISDHELRNMGLISELIGLGICTVFGFLFGITFGNIYFQFRSHSKLLTQEILSRCEWRGLWVGLLTALPSGAGVALSLLAGNAGSLVGVGISASLLGPAVNAGLLWAFALIASIKEASSITRNSTVNYHTAVYFASSGLTSFLLTVVNIVCIILSAICMLRIKQVIPTSSRFWKEDLKVAEEHNKRISGVGRTVSEEVLHEWAKVINLDENRLFEDTPESQKIRLDTLRDIVEDVEKDDVYQSVLLRFGGRKLQPLSKRLSEAVATQWRNTNAETGSRKTFGRRRSTLRWSSYTPQVMLTGDTVSNNELGDEVDMVVPDGAYKTGLRRALLSSPNPYSLWPSIFRDRYVLSSSEEREGFRRTISPSMIDEQHAL</sequence>
<name>A0ABM1TMV0_LIMPO</name>
<dbReference type="Pfam" id="PF04087">
    <property type="entry name" value="DUF389"/>
    <property type="match status" value="1"/>
</dbReference>
<reference evidence="3 4" key="1">
    <citation type="submission" date="2025-05" db="UniProtKB">
        <authorList>
            <consortium name="RefSeq"/>
        </authorList>
    </citation>
    <scope>IDENTIFICATION</scope>
    <source>
        <tissue evidence="3 4">Muscle</tissue>
    </source>
</reference>
<evidence type="ECO:0000313" key="3">
    <source>
        <dbReference type="RefSeq" id="XP_022257205.1"/>
    </source>
</evidence>
<feature type="transmembrane region" description="Helical" evidence="1">
    <location>
        <begin position="247"/>
        <end position="272"/>
    </location>
</feature>
<feature type="transmembrane region" description="Helical" evidence="1">
    <location>
        <begin position="177"/>
        <end position="201"/>
    </location>
</feature>
<dbReference type="Proteomes" id="UP000694941">
    <property type="component" value="Unplaced"/>
</dbReference>
<keyword evidence="2" id="KW-1185">Reference proteome</keyword>
<evidence type="ECO:0000313" key="4">
    <source>
        <dbReference type="RefSeq" id="XP_022257206.1"/>
    </source>
</evidence>
<feature type="transmembrane region" description="Helical" evidence="1">
    <location>
        <begin position="221"/>
        <end position="240"/>
    </location>
</feature>
<dbReference type="PANTHER" id="PTHR20992:SF9">
    <property type="entry name" value="AT15442P-RELATED"/>
    <property type="match status" value="1"/>
</dbReference>
<protein>
    <submittedName>
        <fullName evidence="3 4">Uncharacterized protein LOC106472976</fullName>
    </submittedName>
</protein>
<keyword evidence="1" id="KW-1133">Transmembrane helix</keyword>
<evidence type="ECO:0000256" key="1">
    <source>
        <dbReference type="SAM" id="Phobius"/>
    </source>
</evidence>
<keyword evidence="1" id="KW-0472">Membrane</keyword>
<feature type="transmembrane region" description="Helical" evidence="1">
    <location>
        <begin position="116"/>
        <end position="134"/>
    </location>
</feature>
<evidence type="ECO:0000313" key="2">
    <source>
        <dbReference type="Proteomes" id="UP000694941"/>
    </source>
</evidence>
<accession>A0ABM1TMV0</accession>
<gene>
    <name evidence="3 4" type="primary">LOC106472976</name>
</gene>
<dbReference type="InterPro" id="IPR005240">
    <property type="entry name" value="DUF389"/>
</dbReference>